<accession>A0A6G7J692</accession>
<feature type="transmembrane region" description="Helical" evidence="5">
    <location>
        <begin position="356"/>
        <end position="374"/>
    </location>
</feature>
<dbReference type="EMBL" id="CP049616">
    <property type="protein sequence ID" value="QII46401.1"/>
    <property type="molecule type" value="Genomic_DNA"/>
</dbReference>
<keyword evidence="3 5" id="KW-1133">Transmembrane helix</keyword>
<evidence type="ECO:0000313" key="8">
    <source>
        <dbReference type="Proteomes" id="UP000502928"/>
    </source>
</evidence>
<evidence type="ECO:0000256" key="4">
    <source>
        <dbReference type="ARBA" id="ARBA00023136"/>
    </source>
</evidence>
<comment type="subcellular location">
    <subcellularLocation>
        <location evidence="1">Membrane</location>
        <topology evidence="1">Multi-pass membrane protein</topology>
    </subcellularLocation>
</comment>
<reference evidence="7 8" key="1">
    <citation type="submission" date="2020-02" db="EMBL/GenBank/DDBJ databases">
        <title>Complete genome of Muricauda sp. 501str8.</title>
        <authorList>
            <person name="Dong B."/>
            <person name="Zhu S."/>
            <person name="Yang J."/>
            <person name="Chen J."/>
        </authorList>
    </citation>
    <scope>NUCLEOTIDE SEQUENCE [LARGE SCALE GENOMIC DNA]</scope>
    <source>
        <strain evidence="7 8">501str8</strain>
    </source>
</reference>
<feature type="transmembrane region" description="Helical" evidence="5">
    <location>
        <begin position="198"/>
        <end position="227"/>
    </location>
</feature>
<feature type="transmembrane region" description="Helical" evidence="5">
    <location>
        <begin position="57"/>
        <end position="78"/>
    </location>
</feature>
<evidence type="ECO:0000313" key="7">
    <source>
        <dbReference type="EMBL" id="QII46401.1"/>
    </source>
</evidence>
<feature type="transmembrane region" description="Helical" evidence="5">
    <location>
        <begin position="168"/>
        <end position="186"/>
    </location>
</feature>
<feature type="domain" description="O-antigen ligase-related" evidence="6">
    <location>
        <begin position="200"/>
        <end position="339"/>
    </location>
</feature>
<dbReference type="AlphaFoldDB" id="A0A6G7J692"/>
<feature type="transmembrane region" description="Helical" evidence="5">
    <location>
        <begin position="328"/>
        <end position="350"/>
    </location>
</feature>
<dbReference type="Proteomes" id="UP000502928">
    <property type="component" value="Chromosome"/>
</dbReference>
<organism evidence="7 8">
    <name type="scientific">Flagellimonas oceani</name>
    <dbReference type="NCBI Taxonomy" id="2698672"/>
    <lineage>
        <taxon>Bacteria</taxon>
        <taxon>Pseudomonadati</taxon>
        <taxon>Bacteroidota</taxon>
        <taxon>Flavobacteriia</taxon>
        <taxon>Flavobacteriales</taxon>
        <taxon>Flavobacteriaceae</taxon>
        <taxon>Flagellimonas</taxon>
    </lineage>
</organism>
<name>A0A6G7J692_9FLAO</name>
<sequence length="408" mass="47972">MIKKLFRWMVPFLLATLPLTPIFFGEKYYPPFLIALVFFSFTRYGTIKIIKKRKRLLVPYVFAVLVYLMYTIFSPEIISSLKILERQSSLLIIPLVVIGFEWKKNDIKIFFITFLAALLAIAFYSFIEFLLFMQNNADWIEYMGKQNSSKALYLQYKFPHIIKVHPTYWSYLILGAIVMILADLNFKDGRNLKSHLLLWLFFSLNLFLLSARTSILIYVFINCYYLFLLIKKYRRQKWIIYSVLIVLSLGLATMSKLPLFKVKYDAIKNDERSTYWPLAIETIRDNYFLLGEGLGQSNKVVRNYILENGDERINYHAYDLHNQYLRHYVDMGILGFVSLLFLLIGHMLPIKNPLDPVNFISFSFLILFGLALMTESYLIRLKGVVFFSVFSSMISVLNGFLSKQLKFN</sequence>
<keyword evidence="8" id="KW-1185">Reference proteome</keyword>
<feature type="transmembrane region" description="Helical" evidence="5">
    <location>
        <begin position="381"/>
        <end position="401"/>
    </location>
</feature>
<dbReference type="PANTHER" id="PTHR37422:SF13">
    <property type="entry name" value="LIPOPOLYSACCHARIDE BIOSYNTHESIS PROTEIN PA4999-RELATED"/>
    <property type="match status" value="1"/>
</dbReference>
<keyword evidence="7" id="KW-0436">Ligase</keyword>
<keyword evidence="2 5" id="KW-0812">Transmembrane</keyword>
<proteinExistence type="predicted"/>
<dbReference type="KEGG" id="mut:GVT53_17500"/>
<feature type="transmembrane region" description="Helical" evidence="5">
    <location>
        <begin position="109"/>
        <end position="133"/>
    </location>
</feature>
<feature type="transmembrane region" description="Helical" evidence="5">
    <location>
        <begin position="5"/>
        <end position="22"/>
    </location>
</feature>
<gene>
    <name evidence="7" type="ORF">GVT53_17500</name>
</gene>
<keyword evidence="4 5" id="KW-0472">Membrane</keyword>
<dbReference type="GO" id="GO:0016874">
    <property type="term" value="F:ligase activity"/>
    <property type="evidence" value="ECO:0007669"/>
    <property type="project" value="UniProtKB-KW"/>
</dbReference>
<dbReference type="InterPro" id="IPR007016">
    <property type="entry name" value="O-antigen_ligase-rel_domated"/>
</dbReference>
<feature type="transmembrane region" description="Helical" evidence="5">
    <location>
        <begin position="239"/>
        <end position="259"/>
    </location>
</feature>
<dbReference type="Pfam" id="PF04932">
    <property type="entry name" value="Wzy_C"/>
    <property type="match status" value="1"/>
</dbReference>
<evidence type="ECO:0000256" key="3">
    <source>
        <dbReference type="ARBA" id="ARBA00022989"/>
    </source>
</evidence>
<dbReference type="PANTHER" id="PTHR37422">
    <property type="entry name" value="TEICHURONIC ACID BIOSYNTHESIS PROTEIN TUAE"/>
    <property type="match status" value="1"/>
</dbReference>
<evidence type="ECO:0000256" key="5">
    <source>
        <dbReference type="SAM" id="Phobius"/>
    </source>
</evidence>
<evidence type="ECO:0000256" key="1">
    <source>
        <dbReference type="ARBA" id="ARBA00004141"/>
    </source>
</evidence>
<protein>
    <submittedName>
        <fullName evidence="7">O-antigen ligase family protein</fullName>
    </submittedName>
</protein>
<dbReference type="InterPro" id="IPR051533">
    <property type="entry name" value="WaaL-like"/>
</dbReference>
<dbReference type="GO" id="GO:0016020">
    <property type="term" value="C:membrane"/>
    <property type="evidence" value="ECO:0007669"/>
    <property type="project" value="UniProtKB-SubCell"/>
</dbReference>
<feature type="transmembrane region" description="Helical" evidence="5">
    <location>
        <begin position="28"/>
        <end position="45"/>
    </location>
</feature>
<dbReference type="RefSeq" id="WP_166249776.1">
    <property type="nucleotide sequence ID" value="NZ_CP049616.1"/>
</dbReference>
<evidence type="ECO:0000259" key="6">
    <source>
        <dbReference type="Pfam" id="PF04932"/>
    </source>
</evidence>
<evidence type="ECO:0000256" key="2">
    <source>
        <dbReference type="ARBA" id="ARBA00022692"/>
    </source>
</evidence>